<gene>
    <name evidence="2" type="ORF">PEPS_22200</name>
</gene>
<reference evidence="2 3" key="1">
    <citation type="submission" date="2021-12" db="EMBL/GenBank/DDBJ databases">
        <title>Genome sequencing of bacteria with rrn-lacking chromosome and rrn-plasmid.</title>
        <authorList>
            <person name="Anda M."/>
            <person name="Iwasaki W."/>
        </authorList>
    </citation>
    <scope>NUCLEOTIDE SEQUENCE [LARGE SCALE GENOMIC DNA]</scope>
    <source>
        <strain evidence="2 3">NBRC 101262</strain>
    </source>
</reference>
<sequence>MLNKKIHSDLQAMERKVRLLLAEHQQLKQEVSELRAENHTLQQAVQAKDEQISDFKNQINISTIAGNLKDGVLDTSGLKVLIDEYISELDKCVTHLSK</sequence>
<proteinExistence type="predicted"/>
<dbReference type="Proteomes" id="UP001354989">
    <property type="component" value="Chromosome"/>
</dbReference>
<organism evidence="2 3">
    <name type="scientific">Persicobacter psychrovividus</name>
    <dbReference type="NCBI Taxonomy" id="387638"/>
    <lineage>
        <taxon>Bacteria</taxon>
        <taxon>Pseudomonadati</taxon>
        <taxon>Bacteroidota</taxon>
        <taxon>Cytophagia</taxon>
        <taxon>Cytophagales</taxon>
        <taxon>Persicobacteraceae</taxon>
        <taxon>Persicobacter</taxon>
    </lineage>
</organism>
<accession>A0ABN6L9U3</accession>
<keyword evidence="1" id="KW-0175">Coiled coil</keyword>
<protein>
    <submittedName>
        <fullName evidence="2">Uncharacterized protein</fullName>
    </submittedName>
</protein>
<feature type="coiled-coil region" evidence="1">
    <location>
        <begin position="10"/>
        <end position="51"/>
    </location>
</feature>
<keyword evidence="3" id="KW-1185">Reference proteome</keyword>
<evidence type="ECO:0000313" key="2">
    <source>
        <dbReference type="EMBL" id="BDC99939.1"/>
    </source>
</evidence>
<name>A0ABN6L9U3_9BACT</name>
<evidence type="ECO:0000256" key="1">
    <source>
        <dbReference type="SAM" id="Coils"/>
    </source>
</evidence>
<evidence type="ECO:0000313" key="3">
    <source>
        <dbReference type="Proteomes" id="UP001354989"/>
    </source>
</evidence>
<dbReference type="EMBL" id="AP025292">
    <property type="protein sequence ID" value="BDC99939.1"/>
    <property type="molecule type" value="Genomic_DNA"/>
</dbReference>
<dbReference type="Gene3D" id="1.20.5.340">
    <property type="match status" value="1"/>
</dbReference>